<dbReference type="InterPro" id="IPR007845">
    <property type="entry name" value="HemS/ChuX_dom"/>
</dbReference>
<gene>
    <name evidence="2" type="ORF">LVJ94_38860</name>
</gene>
<protein>
    <submittedName>
        <fullName evidence="2">Hemin-degrading factor</fullName>
    </submittedName>
</protein>
<evidence type="ECO:0000313" key="2">
    <source>
        <dbReference type="EMBL" id="WXB02856.1"/>
    </source>
</evidence>
<dbReference type="Proteomes" id="UP001374803">
    <property type="component" value="Chromosome"/>
</dbReference>
<dbReference type="SUPFAM" id="SSF144064">
    <property type="entry name" value="Heme iron utilization protein-like"/>
    <property type="match status" value="1"/>
</dbReference>
<dbReference type="RefSeq" id="WP_394832481.1">
    <property type="nucleotide sequence ID" value="NZ_CP089929.1"/>
</dbReference>
<keyword evidence="3" id="KW-1185">Reference proteome</keyword>
<feature type="domain" description="Haemin-degrading HemS/ChuX" evidence="1">
    <location>
        <begin position="31"/>
        <end position="164"/>
    </location>
</feature>
<proteinExistence type="predicted"/>
<sequence length="359" mass="39704">MNQNELYERWLALRASEKRLFALDAANKLNVTECELVASACTAPPASPGPVAVRLDVPDWVAFVSALPKLGLVKAITRNPTAVIEVEGNYDRIEFFGAHGQSLGTIDLRIFLRVWRYAFFVREETSRGTSESLQIFDETGRAIHKIYVRAETQRDAFLELIETYRAKSSAALELTPPAQVRPVRPDAEVDVDGLRQAWLAMTDTHEFFGLLQRFSVARTQALRLAGPDLAYPVEQDSLERILQSAAAAGLSIMVFVGNAGIIQIYSGTVTKVVPTGPWINVLDPTFNLHVQRDFIDSAWVVRKPTKDGNVTSLELYTREGEQIALLVGLRKPGQTENPAWRSAVEALPAALNQNVTSST</sequence>
<dbReference type="Gene3D" id="3.40.1570.10">
    <property type="entry name" value="HemS/ChuS/ChuX like domains"/>
    <property type="match status" value="2"/>
</dbReference>
<organism evidence="2 3">
    <name type="scientific">Pendulispora rubella</name>
    <dbReference type="NCBI Taxonomy" id="2741070"/>
    <lineage>
        <taxon>Bacteria</taxon>
        <taxon>Pseudomonadati</taxon>
        <taxon>Myxococcota</taxon>
        <taxon>Myxococcia</taxon>
        <taxon>Myxococcales</taxon>
        <taxon>Sorangiineae</taxon>
        <taxon>Pendulisporaceae</taxon>
        <taxon>Pendulispora</taxon>
    </lineage>
</organism>
<feature type="domain" description="Haemin-degrading HemS/ChuX" evidence="1">
    <location>
        <begin position="216"/>
        <end position="347"/>
    </location>
</feature>
<dbReference type="CDD" id="cd16830">
    <property type="entry name" value="HemS-like_N"/>
    <property type="match status" value="1"/>
</dbReference>
<dbReference type="CDD" id="cd16831">
    <property type="entry name" value="HemS-like_C"/>
    <property type="match status" value="1"/>
</dbReference>
<evidence type="ECO:0000259" key="1">
    <source>
        <dbReference type="Pfam" id="PF05171"/>
    </source>
</evidence>
<dbReference type="Pfam" id="PF05171">
    <property type="entry name" value="HemS"/>
    <property type="match status" value="2"/>
</dbReference>
<evidence type="ECO:0000313" key="3">
    <source>
        <dbReference type="Proteomes" id="UP001374803"/>
    </source>
</evidence>
<dbReference type="InterPro" id="IPR053733">
    <property type="entry name" value="Heme_Transport_Util_sf"/>
</dbReference>
<reference evidence="2" key="1">
    <citation type="submission" date="2021-12" db="EMBL/GenBank/DDBJ databases">
        <title>Discovery of the Pendulisporaceae a myxobacterial family with distinct sporulation behavior and unique specialized metabolism.</title>
        <authorList>
            <person name="Garcia R."/>
            <person name="Popoff A."/>
            <person name="Bader C.D."/>
            <person name="Loehr J."/>
            <person name="Walesch S."/>
            <person name="Walt C."/>
            <person name="Boldt J."/>
            <person name="Bunk B."/>
            <person name="Haeckl F.J.F.P.J."/>
            <person name="Gunesch A.P."/>
            <person name="Birkelbach J."/>
            <person name="Nuebel U."/>
            <person name="Pietschmann T."/>
            <person name="Bach T."/>
            <person name="Mueller R."/>
        </authorList>
    </citation>
    <scope>NUCLEOTIDE SEQUENCE</scope>
    <source>
        <strain evidence="2">MSr11367</strain>
    </source>
</reference>
<name>A0ABZ2KW00_9BACT</name>
<accession>A0ABZ2KW00</accession>
<dbReference type="EMBL" id="CP089983">
    <property type="protein sequence ID" value="WXB02856.1"/>
    <property type="molecule type" value="Genomic_DNA"/>
</dbReference>